<evidence type="ECO:0000313" key="13">
    <source>
        <dbReference type="Proteomes" id="UP000831113"/>
    </source>
</evidence>
<evidence type="ECO:0000313" key="12">
    <source>
        <dbReference type="EMBL" id="UOG74832.1"/>
    </source>
</evidence>
<dbReference type="EMBL" id="CP094669">
    <property type="protein sequence ID" value="UOG74832.1"/>
    <property type="molecule type" value="Genomic_DNA"/>
</dbReference>
<dbReference type="InterPro" id="IPR006260">
    <property type="entry name" value="TonB/TolA_C"/>
</dbReference>
<keyword evidence="9" id="KW-0472">Membrane</keyword>
<keyword evidence="4" id="KW-1003">Cell membrane</keyword>
<dbReference type="Pfam" id="PF13715">
    <property type="entry name" value="CarbopepD_reg_2"/>
    <property type="match status" value="1"/>
</dbReference>
<dbReference type="Gene3D" id="2.60.40.1120">
    <property type="entry name" value="Carboxypeptidase-like, regulatory domain"/>
    <property type="match status" value="1"/>
</dbReference>
<dbReference type="InterPro" id="IPR027383">
    <property type="entry name" value="Znf_put"/>
</dbReference>
<proteinExistence type="inferred from homology"/>
<dbReference type="RefSeq" id="WP_243798465.1">
    <property type="nucleotide sequence ID" value="NZ_CP094669.1"/>
</dbReference>
<dbReference type="Gene3D" id="1.10.10.1320">
    <property type="entry name" value="Anti-sigma factor, zinc-finger domain"/>
    <property type="match status" value="1"/>
</dbReference>
<sequence>MRPADQFPASPLSPGSSGGQHLPMAVLRQYVAGTLPPAEQHRVEAHTLSCTRCADILDGLSQTDLATTDRALTDLHARLHARLANEAPEVAPVVPLWPWRQLAAAVLLLLVSAAVWLGVRRTTEGPAAASQVAMRRSETKADVTAKTQPEASSSSKPTAPQNAFVSADEAVAAAPVPAERAPLIAANRQPRTGLQARSRPRILADRKEPEAVGMSGVDVAGVAAAPENDLAASTLRSADTVQVASNGNSSDLSRQASPVEMSRARKAKTNASAAIMARVPAAEPATVPVDRNTLHGQIVSAAPAPAGMRVVRGQVTDRSSGAGLPGVTVLAKGTAIGASTAADGSFSLLVPESVKTLTFHSVGFVSSEQAISPSDSAMALALAPDSKSLNEVVVVRRERPPAPISIGALPAGGYKAFQEYLKQKLEYPEKALKDGKEGTVKLKFVVAADGSLQDITVLRGLSKECDAEAIRLLKEGPKWYPAIAKGQRTTRTVEISVPFRLEDQR</sequence>
<dbReference type="InterPro" id="IPR051045">
    <property type="entry name" value="TonB-dependent_transducer"/>
</dbReference>
<keyword evidence="6" id="KW-0812">Transmembrane</keyword>
<dbReference type="InterPro" id="IPR037682">
    <property type="entry name" value="TonB_C"/>
</dbReference>
<gene>
    <name evidence="12" type="ORF">MTX78_22295</name>
</gene>
<dbReference type="PANTHER" id="PTHR33446:SF2">
    <property type="entry name" value="PROTEIN TONB"/>
    <property type="match status" value="1"/>
</dbReference>
<evidence type="ECO:0000256" key="4">
    <source>
        <dbReference type="ARBA" id="ARBA00022475"/>
    </source>
</evidence>
<evidence type="ECO:0000256" key="8">
    <source>
        <dbReference type="ARBA" id="ARBA00022989"/>
    </source>
</evidence>
<evidence type="ECO:0000256" key="6">
    <source>
        <dbReference type="ARBA" id="ARBA00022692"/>
    </source>
</evidence>
<keyword evidence="8" id="KW-1133">Transmembrane helix</keyword>
<dbReference type="PROSITE" id="PS52015">
    <property type="entry name" value="TONB_CTD"/>
    <property type="match status" value="1"/>
</dbReference>
<keyword evidence="5" id="KW-0997">Cell inner membrane</keyword>
<comment type="subcellular location">
    <subcellularLocation>
        <location evidence="1">Cell inner membrane</location>
        <topology evidence="1">Single-pass membrane protein</topology>
        <orientation evidence="1">Periplasmic side</orientation>
    </subcellularLocation>
</comment>
<dbReference type="Proteomes" id="UP000831113">
    <property type="component" value="Chromosome"/>
</dbReference>
<evidence type="ECO:0000256" key="7">
    <source>
        <dbReference type="ARBA" id="ARBA00022927"/>
    </source>
</evidence>
<evidence type="ECO:0000256" key="9">
    <source>
        <dbReference type="ARBA" id="ARBA00023136"/>
    </source>
</evidence>
<dbReference type="Pfam" id="PF03544">
    <property type="entry name" value="TonB_C"/>
    <property type="match status" value="1"/>
</dbReference>
<keyword evidence="7" id="KW-0653">Protein transport</keyword>
<dbReference type="InterPro" id="IPR008969">
    <property type="entry name" value="CarboxyPept-like_regulatory"/>
</dbReference>
<evidence type="ECO:0000256" key="10">
    <source>
        <dbReference type="SAM" id="MobiDB-lite"/>
    </source>
</evidence>
<accession>A0ABY4CYK9</accession>
<evidence type="ECO:0000256" key="1">
    <source>
        <dbReference type="ARBA" id="ARBA00004383"/>
    </source>
</evidence>
<protein>
    <submittedName>
        <fullName evidence="12">TonB family protein</fullName>
    </submittedName>
</protein>
<evidence type="ECO:0000259" key="11">
    <source>
        <dbReference type="PROSITE" id="PS52015"/>
    </source>
</evidence>
<organism evidence="12 13">
    <name type="scientific">Hymenobacter tibetensis</name>
    <dbReference type="NCBI Taxonomy" id="497967"/>
    <lineage>
        <taxon>Bacteria</taxon>
        <taxon>Pseudomonadati</taxon>
        <taxon>Bacteroidota</taxon>
        <taxon>Cytophagia</taxon>
        <taxon>Cytophagales</taxon>
        <taxon>Hymenobacteraceae</taxon>
        <taxon>Hymenobacter</taxon>
    </lineage>
</organism>
<keyword evidence="3" id="KW-0813">Transport</keyword>
<feature type="domain" description="TonB C-terminal" evidence="11">
    <location>
        <begin position="412"/>
        <end position="505"/>
    </location>
</feature>
<dbReference type="NCBIfam" id="TIGR01352">
    <property type="entry name" value="tonB_Cterm"/>
    <property type="match status" value="1"/>
</dbReference>
<feature type="compositionally biased region" description="Polar residues" evidence="10">
    <location>
        <begin position="145"/>
        <end position="161"/>
    </location>
</feature>
<evidence type="ECO:0000256" key="5">
    <source>
        <dbReference type="ARBA" id="ARBA00022519"/>
    </source>
</evidence>
<dbReference type="SUPFAM" id="SSF74653">
    <property type="entry name" value="TolA/TonB C-terminal domain"/>
    <property type="match status" value="1"/>
</dbReference>
<dbReference type="Pfam" id="PF13490">
    <property type="entry name" value="zf-HC2"/>
    <property type="match status" value="1"/>
</dbReference>
<dbReference type="Gene3D" id="3.30.1150.10">
    <property type="match status" value="1"/>
</dbReference>
<dbReference type="InterPro" id="IPR041916">
    <property type="entry name" value="Anti_sigma_zinc_sf"/>
</dbReference>
<dbReference type="PANTHER" id="PTHR33446">
    <property type="entry name" value="PROTEIN TONB-RELATED"/>
    <property type="match status" value="1"/>
</dbReference>
<keyword evidence="13" id="KW-1185">Reference proteome</keyword>
<name>A0ABY4CYK9_9BACT</name>
<evidence type="ECO:0000256" key="2">
    <source>
        <dbReference type="ARBA" id="ARBA00006555"/>
    </source>
</evidence>
<dbReference type="SUPFAM" id="SSF49464">
    <property type="entry name" value="Carboxypeptidase regulatory domain-like"/>
    <property type="match status" value="1"/>
</dbReference>
<feature type="region of interest" description="Disordered" evidence="10">
    <location>
        <begin position="126"/>
        <end position="162"/>
    </location>
</feature>
<reference evidence="12 13" key="1">
    <citation type="submission" date="2022-03" db="EMBL/GenBank/DDBJ databases">
        <title>Hymenobactersp. isolated from the air.</title>
        <authorList>
            <person name="Won M."/>
            <person name="Kwon S.-W."/>
        </authorList>
    </citation>
    <scope>NUCLEOTIDE SEQUENCE [LARGE SCALE GENOMIC DNA]</scope>
    <source>
        <strain evidence="12 13">KACC 21982</strain>
    </source>
</reference>
<comment type="similarity">
    <text evidence="2">Belongs to the TonB family.</text>
</comment>
<evidence type="ECO:0000256" key="3">
    <source>
        <dbReference type="ARBA" id="ARBA00022448"/>
    </source>
</evidence>